<dbReference type="PANTHER" id="PTHR11803">
    <property type="entry name" value="2-IMINOBUTANOATE/2-IMINOPROPANOATE DEAMINASE RIDA"/>
    <property type="match status" value="1"/>
</dbReference>
<accession>A0A431VQ47</accession>
<dbReference type="InterPro" id="IPR035959">
    <property type="entry name" value="RutC-like_sf"/>
</dbReference>
<evidence type="ECO:0000256" key="1">
    <source>
        <dbReference type="ARBA" id="ARBA00010552"/>
    </source>
</evidence>
<organism evidence="2 3">
    <name type="scientific">Deinococcus radiophilus</name>
    <dbReference type="NCBI Taxonomy" id="32062"/>
    <lineage>
        <taxon>Bacteria</taxon>
        <taxon>Thermotogati</taxon>
        <taxon>Deinococcota</taxon>
        <taxon>Deinococci</taxon>
        <taxon>Deinococcales</taxon>
        <taxon>Deinococcaceae</taxon>
        <taxon>Deinococcus</taxon>
    </lineage>
</organism>
<dbReference type="PROSITE" id="PS01094">
    <property type="entry name" value="UPF0076"/>
    <property type="match status" value="1"/>
</dbReference>
<dbReference type="GO" id="GO:0019239">
    <property type="term" value="F:deaminase activity"/>
    <property type="evidence" value="ECO:0007669"/>
    <property type="project" value="TreeGrafter"/>
</dbReference>
<keyword evidence="3" id="KW-1185">Reference proteome</keyword>
<evidence type="ECO:0000313" key="2">
    <source>
        <dbReference type="EMBL" id="RTR25325.1"/>
    </source>
</evidence>
<name>A0A431VQ47_9DEIO</name>
<proteinExistence type="inferred from homology"/>
<dbReference type="PANTHER" id="PTHR11803:SF39">
    <property type="entry name" value="2-IMINOBUTANOATE_2-IMINOPROPANOATE DEAMINASE"/>
    <property type="match status" value="1"/>
</dbReference>
<dbReference type="Proteomes" id="UP000277766">
    <property type="component" value="Unassembled WGS sequence"/>
</dbReference>
<comment type="similarity">
    <text evidence="1">Belongs to the RutC family.</text>
</comment>
<dbReference type="EMBL" id="RXPE01000030">
    <property type="protein sequence ID" value="RTR25325.1"/>
    <property type="molecule type" value="Genomic_DNA"/>
</dbReference>
<dbReference type="Gene3D" id="3.30.1330.40">
    <property type="entry name" value="RutC-like"/>
    <property type="match status" value="1"/>
</dbReference>
<dbReference type="Pfam" id="PF01042">
    <property type="entry name" value="Ribonuc_L-PSP"/>
    <property type="match status" value="1"/>
</dbReference>
<comment type="caution">
    <text evidence="2">The sequence shown here is derived from an EMBL/GenBank/DDBJ whole genome shotgun (WGS) entry which is preliminary data.</text>
</comment>
<dbReference type="OrthoDB" id="9803101at2"/>
<dbReference type="InterPro" id="IPR006175">
    <property type="entry name" value="YjgF/YER057c/UK114"/>
</dbReference>
<evidence type="ECO:0000313" key="3">
    <source>
        <dbReference type="Proteomes" id="UP000277766"/>
    </source>
</evidence>
<dbReference type="SUPFAM" id="SSF55298">
    <property type="entry name" value="YjgF-like"/>
    <property type="match status" value="1"/>
</dbReference>
<protein>
    <submittedName>
        <fullName evidence="2">RidA family protein</fullName>
    </submittedName>
</protein>
<dbReference type="NCBIfam" id="TIGR00004">
    <property type="entry name" value="Rid family detoxifying hydrolase"/>
    <property type="match status" value="1"/>
</dbReference>
<dbReference type="GO" id="GO:0005829">
    <property type="term" value="C:cytosol"/>
    <property type="evidence" value="ECO:0007669"/>
    <property type="project" value="TreeGrafter"/>
</dbReference>
<sequence length="125" mass="13577">MKQEVKTDQAPAAIGAYSQAVVMGNLVMTSGQIALNAQGEWVGGDARAQTKQVMENLGAVLRAAGTDYDRVVKTTIFVANMDDFAEINEVYSGYFERPYPSRSLVQVARLPKDALVEIEAVAELH</sequence>
<dbReference type="InterPro" id="IPR006056">
    <property type="entry name" value="RidA"/>
</dbReference>
<dbReference type="InterPro" id="IPR019897">
    <property type="entry name" value="RidA_CS"/>
</dbReference>
<dbReference type="CDD" id="cd00448">
    <property type="entry name" value="YjgF_YER057c_UK114_family"/>
    <property type="match status" value="1"/>
</dbReference>
<dbReference type="AlphaFoldDB" id="A0A431VQ47"/>
<gene>
    <name evidence="2" type="ORF">EJ104_11220</name>
</gene>
<dbReference type="FunFam" id="3.30.1330.40:FF:000001">
    <property type="entry name" value="L-PSP family endoribonuclease"/>
    <property type="match status" value="1"/>
</dbReference>
<reference evidence="2 3" key="1">
    <citation type="submission" date="2018-12" db="EMBL/GenBank/DDBJ databases">
        <title>Deinococcus radiophilus ATCC 27603 genome sequencing and assembly.</title>
        <authorList>
            <person name="Maclea K.S."/>
            <person name="Maynard C.R."/>
        </authorList>
    </citation>
    <scope>NUCLEOTIDE SEQUENCE [LARGE SCALE GENOMIC DNA]</scope>
    <source>
        <strain evidence="2 3">ATCC 27603</strain>
    </source>
</reference>
<dbReference type="RefSeq" id="WP_126352856.1">
    <property type="nucleotide sequence ID" value="NZ_CP086380.1"/>
</dbReference>